<feature type="domain" description="Major facilitator superfamily (MFS) profile" evidence="18">
    <location>
        <begin position="47"/>
        <end position="480"/>
    </location>
</feature>
<name>A0A9N8E2D0_9STRA</name>
<dbReference type="PRINTS" id="PR00171">
    <property type="entry name" value="SUGRTRNSPORT"/>
</dbReference>
<evidence type="ECO:0000256" key="7">
    <source>
        <dbReference type="ARBA" id="ARBA00023136"/>
    </source>
</evidence>
<protein>
    <recommendedName>
        <fullName evidence="14">Hexose transporter 1</fullName>
    </recommendedName>
</protein>
<keyword evidence="6 17" id="KW-1133">Transmembrane helix</keyword>
<evidence type="ECO:0000256" key="10">
    <source>
        <dbReference type="ARBA" id="ARBA00044656"/>
    </source>
</evidence>
<comment type="catalytic activity">
    <reaction evidence="9">
        <text>D-glucose(out) = D-glucose(in)</text>
        <dbReference type="Rhea" id="RHEA:60376"/>
        <dbReference type="ChEBI" id="CHEBI:4167"/>
    </reaction>
    <physiologicalReaction direction="left-to-right" evidence="9">
        <dbReference type="Rhea" id="RHEA:60377"/>
    </physiologicalReaction>
</comment>
<dbReference type="OrthoDB" id="6339427at2759"/>
<evidence type="ECO:0000256" key="11">
    <source>
        <dbReference type="ARBA" id="ARBA00044662"/>
    </source>
</evidence>
<feature type="compositionally biased region" description="Basic and acidic residues" evidence="16">
    <location>
        <begin position="25"/>
        <end position="34"/>
    </location>
</feature>
<dbReference type="InterPro" id="IPR005829">
    <property type="entry name" value="Sugar_transporter_CS"/>
</dbReference>
<evidence type="ECO:0000256" key="16">
    <source>
        <dbReference type="SAM" id="MobiDB-lite"/>
    </source>
</evidence>
<evidence type="ECO:0000256" key="2">
    <source>
        <dbReference type="ARBA" id="ARBA00010992"/>
    </source>
</evidence>
<feature type="transmembrane region" description="Helical" evidence="17">
    <location>
        <begin position="290"/>
        <end position="309"/>
    </location>
</feature>
<keyword evidence="7 17" id="KW-0472">Membrane</keyword>
<dbReference type="PROSITE" id="PS50850">
    <property type="entry name" value="MFS"/>
    <property type="match status" value="1"/>
</dbReference>
<evidence type="ECO:0000256" key="12">
    <source>
        <dbReference type="ARBA" id="ARBA00044668"/>
    </source>
</evidence>
<comment type="similarity">
    <text evidence="2 15">Belongs to the major facilitator superfamily. Sugar transporter (TC 2.A.1.1) family.</text>
</comment>
<dbReference type="InterPro" id="IPR020846">
    <property type="entry name" value="MFS_dom"/>
</dbReference>
<dbReference type="PANTHER" id="PTHR48020:SF49">
    <property type="entry name" value="SUGAR TRANSPORTER"/>
    <property type="match status" value="1"/>
</dbReference>
<comment type="catalytic activity">
    <reaction evidence="12">
        <text>D-glucosamine(out) = D-glucosamine(in)</text>
        <dbReference type="Rhea" id="RHEA:78423"/>
        <dbReference type="ChEBI" id="CHEBI:58723"/>
    </reaction>
    <physiologicalReaction direction="left-to-right" evidence="12">
        <dbReference type="Rhea" id="RHEA:78424"/>
    </physiologicalReaction>
</comment>
<feature type="transmembrane region" description="Helical" evidence="17">
    <location>
        <begin position="202"/>
        <end position="221"/>
    </location>
</feature>
<comment type="subunit">
    <text evidence="3">Homodimer.</text>
</comment>
<evidence type="ECO:0000256" key="15">
    <source>
        <dbReference type="RuleBase" id="RU003346"/>
    </source>
</evidence>
<evidence type="ECO:0000259" key="18">
    <source>
        <dbReference type="PROSITE" id="PS50850"/>
    </source>
</evidence>
<reference evidence="19" key="1">
    <citation type="submission" date="2020-06" db="EMBL/GenBank/DDBJ databases">
        <authorList>
            <consortium name="Plant Systems Biology data submission"/>
        </authorList>
    </citation>
    <scope>NUCLEOTIDE SEQUENCE</scope>
    <source>
        <strain evidence="19">D6</strain>
    </source>
</reference>
<dbReference type="PROSITE" id="PS00217">
    <property type="entry name" value="SUGAR_TRANSPORT_2"/>
    <property type="match status" value="1"/>
</dbReference>
<feature type="transmembrane region" description="Helical" evidence="17">
    <location>
        <begin position="454"/>
        <end position="476"/>
    </location>
</feature>
<feature type="transmembrane region" description="Helical" evidence="17">
    <location>
        <begin position="171"/>
        <end position="196"/>
    </location>
</feature>
<comment type="catalytic activity">
    <reaction evidence="13">
        <text>D-fructose(out) = D-fructose(in)</text>
        <dbReference type="Rhea" id="RHEA:60372"/>
        <dbReference type="ChEBI" id="CHEBI:37721"/>
    </reaction>
    <physiologicalReaction direction="left-to-right" evidence="13">
        <dbReference type="Rhea" id="RHEA:60373"/>
    </physiologicalReaction>
</comment>
<evidence type="ECO:0000256" key="8">
    <source>
        <dbReference type="ARBA" id="ARBA00044637"/>
    </source>
</evidence>
<dbReference type="InterPro" id="IPR005828">
    <property type="entry name" value="MFS_sugar_transport-like"/>
</dbReference>
<evidence type="ECO:0000256" key="3">
    <source>
        <dbReference type="ARBA" id="ARBA00011738"/>
    </source>
</evidence>
<sequence length="531" mass="57880">MTEPESSADYVMETSSKHPPPIHSHVGEHHADTGGREIPISGSVKMFAMCAAINSCNLGYDIGVSTPAAKIVQEQWGLSEEQRELFVGCLNLFALFGSLGSQVLSDRYGRRMTFIVASVGFIIGLVLQASAQEYAMLMTGRALVGLGCGVGLAIDPLYISEISPAAHRGELVTWSEIGINVGIVLGFAMGLFFSGMNPELEWRALFLVGAILPCVMIYLAIRVMPESPRWYTLKFRYEEAKTVLLSIYPKGYNVDLVIDDMKEALERERIAENAVGWGAIFHPTPAFRRMLTVGLGIATAQQLVGIDAIQYYLLDVIEQTTDSETRQQILLILLGCVKLSCIFVAAKFFDSPAAGRRPLVFLSLAGMTIALLVLSITFYVAGKENPNSTLTVLGLGLYLAFFSFGMGPAAWLVPSEVFATCIRAKAMSMATVLNRLAATAMSSSFLTMTDAMTWQGFFLLLAGICLVTFLFLYFLLPETKGHSLEDMSLYFAEVTQDFSILDAERKIRVEQELQTVAAAGGTEGTTRGTLT</sequence>
<dbReference type="SUPFAM" id="SSF103473">
    <property type="entry name" value="MFS general substrate transporter"/>
    <property type="match status" value="1"/>
</dbReference>
<organism evidence="19 20">
    <name type="scientific">Seminavis robusta</name>
    <dbReference type="NCBI Taxonomy" id="568900"/>
    <lineage>
        <taxon>Eukaryota</taxon>
        <taxon>Sar</taxon>
        <taxon>Stramenopiles</taxon>
        <taxon>Ochrophyta</taxon>
        <taxon>Bacillariophyta</taxon>
        <taxon>Bacillariophyceae</taxon>
        <taxon>Bacillariophycidae</taxon>
        <taxon>Naviculales</taxon>
        <taxon>Naviculaceae</taxon>
        <taxon>Seminavis</taxon>
    </lineage>
</organism>
<comment type="caution">
    <text evidence="19">The sequence shown here is derived from an EMBL/GenBank/DDBJ whole genome shotgun (WGS) entry which is preliminary data.</text>
</comment>
<evidence type="ECO:0000256" key="14">
    <source>
        <dbReference type="ARBA" id="ARBA00044780"/>
    </source>
</evidence>
<gene>
    <name evidence="19" type="ORF">SEMRO_579_G169990.1</name>
</gene>
<feature type="region of interest" description="Disordered" evidence="16">
    <location>
        <begin position="1"/>
        <end position="34"/>
    </location>
</feature>
<dbReference type="InterPro" id="IPR050814">
    <property type="entry name" value="Myo-inositol_Transporter"/>
</dbReference>
<comment type="catalytic activity">
    <reaction evidence="8">
        <text>D-galactose(in) = D-galactose(out)</text>
        <dbReference type="Rhea" id="RHEA:34915"/>
        <dbReference type="ChEBI" id="CHEBI:4139"/>
    </reaction>
    <physiologicalReaction direction="right-to-left" evidence="8">
        <dbReference type="Rhea" id="RHEA:34917"/>
    </physiologicalReaction>
</comment>
<dbReference type="PANTHER" id="PTHR48020">
    <property type="entry name" value="PROTON MYO-INOSITOL COTRANSPORTER"/>
    <property type="match status" value="1"/>
</dbReference>
<feature type="transmembrane region" description="Helical" evidence="17">
    <location>
        <begin position="329"/>
        <end position="349"/>
    </location>
</feature>
<keyword evidence="5 17" id="KW-0812">Transmembrane</keyword>
<dbReference type="Pfam" id="PF00083">
    <property type="entry name" value="Sugar_tr"/>
    <property type="match status" value="1"/>
</dbReference>
<accession>A0A9N8E2D0</accession>
<evidence type="ECO:0000256" key="4">
    <source>
        <dbReference type="ARBA" id="ARBA00022448"/>
    </source>
</evidence>
<keyword evidence="4 15" id="KW-0813">Transport</keyword>
<dbReference type="Proteomes" id="UP001153069">
    <property type="component" value="Unassembled WGS sequence"/>
</dbReference>
<dbReference type="InterPro" id="IPR003663">
    <property type="entry name" value="Sugar/inositol_transpt"/>
</dbReference>
<keyword evidence="19" id="KW-0762">Sugar transport</keyword>
<dbReference type="NCBIfam" id="TIGR00879">
    <property type="entry name" value="SP"/>
    <property type="match status" value="1"/>
</dbReference>
<comment type="catalytic activity">
    <reaction evidence="11">
        <text>D-mannose(out) = D-mannose(in)</text>
        <dbReference type="Rhea" id="RHEA:78391"/>
        <dbReference type="ChEBI" id="CHEBI:4208"/>
    </reaction>
    <physiologicalReaction direction="left-to-right" evidence="11">
        <dbReference type="Rhea" id="RHEA:78392"/>
    </physiologicalReaction>
</comment>
<feature type="transmembrane region" description="Helical" evidence="17">
    <location>
        <begin position="393"/>
        <end position="414"/>
    </location>
</feature>
<keyword evidence="20" id="KW-1185">Reference proteome</keyword>
<dbReference type="Gene3D" id="1.20.1250.20">
    <property type="entry name" value="MFS general substrate transporter like domains"/>
    <property type="match status" value="1"/>
</dbReference>
<evidence type="ECO:0000256" key="1">
    <source>
        <dbReference type="ARBA" id="ARBA00004141"/>
    </source>
</evidence>
<comment type="catalytic activity">
    <reaction evidence="10">
        <text>D-xylose(out) = D-xylose(in)</text>
        <dbReference type="Rhea" id="RHEA:78427"/>
        <dbReference type="ChEBI" id="CHEBI:53455"/>
    </reaction>
    <physiologicalReaction direction="left-to-right" evidence="10">
        <dbReference type="Rhea" id="RHEA:78428"/>
    </physiologicalReaction>
</comment>
<evidence type="ECO:0000256" key="17">
    <source>
        <dbReference type="SAM" id="Phobius"/>
    </source>
</evidence>
<dbReference type="GO" id="GO:0022857">
    <property type="term" value="F:transmembrane transporter activity"/>
    <property type="evidence" value="ECO:0007669"/>
    <property type="project" value="InterPro"/>
</dbReference>
<dbReference type="InterPro" id="IPR036259">
    <property type="entry name" value="MFS_trans_sf"/>
</dbReference>
<proteinExistence type="inferred from homology"/>
<feature type="transmembrane region" description="Helical" evidence="17">
    <location>
        <begin position="142"/>
        <end position="159"/>
    </location>
</feature>
<feature type="transmembrane region" description="Helical" evidence="17">
    <location>
        <begin position="426"/>
        <end position="448"/>
    </location>
</feature>
<dbReference type="AlphaFoldDB" id="A0A9N8E2D0"/>
<feature type="transmembrane region" description="Helical" evidence="17">
    <location>
        <begin position="112"/>
        <end position="130"/>
    </location>
</feature>
<evidence type="ECO:0000313" key="20">
    <source>
        <dbReference type="Proteomes" id="UP001153069"/>
    </source>
</evidence>
<evidence type="ECO:0000256" key="13">
    <source>
        <dbReference type="ARBA" id="ARBA00044710"/>
    </source>
</evidence>
<dbReference type="EMBL" id="CAICTM010000578">
    <property type="protein sequence ID" value="CAB9513228.1"/>
    <property type="molecule type" value="Genomic_DNA"/>
</dbReference>
<evidence type="ECO:0000256" key="9">
    <source>
        <dbReference type="ARBA" id="ARBA00044648"/>
    </source>
</evidence>
<evidence type="ECO:0000256" key="6">
    <source>
        <dbReference type="ARBA" id="ARBA00022989"/>
    </source>
</evidence>
<evidence type="ECO:0000256" key="5">
    <source>
        <dbReference type="ARBA" id="ARBA00022692"/>
    </source>
</evidence>
<feature type="transmembrane region" description="Helical" evidence="17">
    <location>
        <begin position="361"/>
        <end position="381"/>
    </location>
</feature>
<comment type="subcellular location">
    <subcellularLocation>
        <location evidence="1">Membrane</location>
        <topology evidence="1">Multi-pass membrane protein</topology>
    </subcellularLocation>
</comment>
<dbReference type="GO" id="GO:0016020">
    <property type="term" value="C:membrane"/>
    <property type="evidence" value="ECO:0007669"/>
    <property type="project" value="UniProtKB-SubCell"/>
</dbReference>
<evidence type="ECO:0000313" key="19">
    <source>
        <dbReference type="EMBL" id="CAB9513228.1"/>
    </source>
</evidence>